<dbReference type="EMBL" id="CP015839">
    <property type="protein sequence ID" value="ANG64859.1"/>
    <property type="molecule type" value="Genomic_DNA"/>
</dbReference>
<dbReference type="AlphaFoldDB" id="A0A1A9F530"/>
<evidence type="ECO:0000256" key="2">
    <source>
        <dbReference type="ARBA" id="ARBA00023163"/>
    </source>
</evidence>
<dbReference type="NCBIfam" id="NF008723">
    <property type="entry name" value="PRK11718.1"/>
    <property type="match status" value="1"/>
</dbReference>
<dbReference type="PIRSF" id="PIRSF016548">
    <property type="entry name" value="Rsd_AlgQ"/>
    <property type="match status" value="1"/>
</dbReference>
<gene>
    <name evidence="4" type="ORF">A8C75_21840</name>
</gene>
<dbReference type="Proteomes" id="UP000078070">
    <property type="component" value="Chromosome"/>
</dbReference>
<evidence type="ECO:0000313" key="5">
    <source>
        <dbReference type="Proteomes" id="UP000078070"/>
    </source>
</evidence>
<organism evidence="4 5">
    <name type="scientific">Marinobacterium aestuarii</name>
    <dbReference type="NCBI Taxonomy" id="1821621"/>
    <lineage>
        <taxon>Bacteria</taxon>
        <taxon>Pseudomonadati</taxon>
        <taxon>Pseudomonadota</taxon>
        <taxon>Gammaproteobacteria</taxon>
        <taxon>Oceanospirillales</taxon>
        <taxon>Oceanospirillaceae</taxon>
        <taxon>Marinobacterium</taxon>
    </lineage>
</organism>
<reference evidence="5" key="1">
    <citation type="submission" date="2016-05" db="EMBL/GenBank/DDBJ databases">
        <authorList>
            <person name="Baek K."/>
            <person name="Yang S.-J."/>
        </authorList>
    </citation>
    <scope>NUCLEOTIDE SEQUENCE [LARGE SCALE GENOMIC DNA]</scope>
    <source>
        <strain evidence="5">ST58-10</strain>
    </source>
</reference>
<dbReference type="Gene3D" id="1.20.120.1370">
    <property type="entry name" value="Regulator of RNA polymerase sigma(70) subunit, domain 4"/>
    <property type="match status" value="1"/>
</dbReference>
<dbReference type="RefSeq" id="WP_067386533.1">
    <property type="nucleotide sequence ID" value="NZ_CP015839.1"/>
</dbReference>
<proteinExistence type="inferred from homology"/>
<keyword evidence="5" id="KW-1185">Reference proteome</keyword>
<name>A0A1A9F530_9GAMM</name>
<dbReference type="STRING" id="1821621.A8C75_21840"/>
<dbReference type="OrthoDB" id="5567237at2"/>
<protein>
    <submittedName>
        <fullName evidence="4">Transcriptional regulator</fullName>
    </submittedName>
</protein>
<evidence type="ECO:0000313" key="4">
    <source>
        <dbReference type="EMBL" id="ANG64859.1"/>
    </source>
</evidence>
<dbReference type="InterPro" id="IPR007448">
    <property type="entry name" value="Sigma70_reg_Rsd_AlgQ"/>
</dbReference>
<comment type="similarity">
    <text evidence="3">Belongs to the Rsd/AlgQ family.</text>
</comment>
<dbReference type="KEGG" id="mars:A8C75_21840"/>
<reference evidence="4 5" key="2">
    <citation type="journal article" date="2018" name="Int. J. Syst. Evol. Microbiol.">
        <title>Marinobacterium aestuarii sp. nov., a benzene-degrading marine bacterium isolated from estuary sediment.</title>
        <authorList>
            <person name="Bae S.S."/>
            <person name="Jung J."/>
            <person name="Chung D."/>
            <person name="Baek K."/>
        </authorList>
    </citation>
    <scope>NUCLEOTIDE SEQUENCE [LARGE SCALE GENOMIC DNA]</scope>
    <source>
        <strain evidence="4 5">ST58-10</strain>
    </source>
</reference>
<dbReference type="InterPro" id="IPR038309">
    <property type="entry name" value="Rsd/AlgQ_sf"/>
</dbReference>
<keyword evidence="2 3" id="KW-0804">Transcription</keyword>
<accession>A0A1A9F530</accession>
<keyword evidence="1 3" id="KW-0805">Transcription regulation</keyword>
<sequence>MLEKCRTAKERWGGVSEIIDHLLEERQLLISRFVALPTLALNEEFKPRTEAFCDLLMDYLSSGHFEVYEQLLREGSEFEDGSLEKAQKLFPLIQRSTDFALDFNDNCASRLTELTLRQVREFSDQLSRLGEMLEERFDLEDRMIEILHNSHRDLVLAENRE</sequence>
<evidence type="ECO:0000256" key="3">
    <source>
        <dbReference type="RuleBase" id="RU004409"/>
    </source>
</evidence>
<evidence type="ECO:0000256" key="1">
    <source>
        <dbReference type="ARBA" id="ARBA00023015"/>
    </source>
</evidence>
<dbReference type="Pfam" id="PF04353">
    <property type="entry name" value="Rsd_AlgQ"/>
    <property type="match status" value="1"/>
</dbReference>
<dbReference type="GO" id="GO:0006355">
    <property type="term" value="P:regulation of DNA-templated transcription"/>
    <property type="evidence" value="ECO:0007669"/>
    <property type="project" value="InterPro"/>
</dbReference>